<dbReference type="STRING" id="418985.A0A1V9XCJ8"/>
<organism evidence="6 7">
    <name type="scientific">Tropilaelaps mercedesae</name>
    <dbReference type="NCBI Taxonomy" id="418985"/>
    <lineage>
        <taxon>Eukaryota</taxon>
        <taxon>Metazoa</taxon>
        <taxon>Ecdysozoa</taxon>
        <taxon>Arthropoda</taxon>
        <taxon>Chelicerata</taxon>
        <taxon>Arachnida</taxon>
        <taxon>Acari</taxon>
        <taxon>Parasitiformes</taxon>
        <taxon>Mesostigmata</taxon>
        <taxon>Gamasina</taxon>
        <taxon>Dermanyssoidea</taxon>
        <taxon>Laelapidae</taxon>
        <taxon>Tropilaelaps</taxon>
    </lineage>
</organism>
<feature type="non-terminal residue" evidence="6">
    <location>
        <position position="156"/>
    </location>
</feature>
<protein>
    <submittedName>
        <fullName evidence="6">Uncharacterized protein</fullName>
    </submittedName>
</protein>
<dbReference type="EMBL" id="MNPL01015285">
    <property type="protein sequence ID" value="OQR71146.1"/>
    <property type="molecule type" value="Genomic_DNA"/>
</dbReference>
<dbReference type="OrthoDB" id="21458at2759"/>
<evidence type="ECO:0000256" key="2">
    <source>
        <dbReference type="ARBA" id="ARBA00010131"/>
    </source>
</evidence>
<dbReference type="PANTHER" id="PTHR33966">
    <property type="entry name" value="PROTEIN ODR-4 HOMOLOG"/>
    <property type="match status" value="1"/>
</dbReference>
<dbReference type="InParanoid" id="A0A1V9XCJ8"/>
<comment type="caution">
    <text evidence="6">The sequence shown here is derived from an EMBL/GenBank/DDBJ whole genome shotgun (WGS) entry which is preliminary data.</text>
</comment>
<dbReference type="PANTHER" id="PTHR33966:SF1">
    <property type="entry name" value="PROTEIN ODR-4 HOMOLOG"/>
    <property type="match status" value="1"/>
</dbReference>
<evidence type="ECO:0000256" key="4">
    <source>
        <dbReference type="ARBA" id="ARBA00022989"/>
    </source>
</evidence>
<keyword evidence="3" id="KW-0812">Transmembrane</keyword>
<evidence type="ECO:0000313" key="7">
    <source>
        <dbReference type="Proteomes" id="UP000192247"/>
    </source>
</evidence>
<reference evidence="6 7" key="1">
    <citation type="journal article" date="2017" name="Gigascience">
        <title>Draft genome of the honey bee ectoparasitic mite, Tropilaelaps mercedesae, is shaped by the parasitic life history.</title>
        <authorList>
            <person name="Dong X."/>
            <person name="Armstrong S.D."/>
            <person name="Xia D."/>
            <person name="Makepeace B.L."/>
            <person name="Darby A.C."/>
            <person name="Kadowaki T."/>
        </authorList>
    </citation>
    <scope>NUCLEOTIDE SEQUENCE [LARGE SCALE GENOMIC DNA]</scope>
    <source>
        <strain evidence="6">Wuxi-XJTLU</strain>
    </source>
</reference>
<dbReference type="AlphaFoldDB" id="A0A1V9XCJ8"/>
<gene>
    <name evidence="6" type="ORF">BIW11_11177</name>
</gene>
<evidence type="ECO:0000313" key="6">
    <source>
        <dbReference type="EMBL" id="OQR71146.1"/>
    </source>
</evidence>
<dbReference type="GO" id="GO:0016020">
    <property type="term" value="C:membrane"/>
    <property type="evidence" value="ECO:0007669"/>
    <property type="project" value="UniProtKB-SubCell"/>
</dbReference>
<comment type="similarity">
    <text evidence="2">Belongs to the ODR-4 family.</text>
</comment>
<proteinExistence type="inferred from homology"/>
<keyword evidence="4" id="KW-1133">Transmembrane helix</keyword>
<comment type="subcellular location">
    <subcellularLocation>
        <location evidence="1">Membrane</location>
    </subcellularLocation>
</comment>
<dbReference type="Proteomes" id="UP000192247">
    <property type="component" value="Unassembled WGS sequence"/>
</dbReference>
<evidence type="ECO:0000256" key="5">
    <source>
        <dbReference type="ARBA" id="ARBA00023136"/>
    </source>
</evidence>
<accession>A0A1V9XCJ8</accession>
<dbReference type="GO" id="GO:0012505">
    <property type="term" value="C:endomembrane system"/>
    <property type="evidence" value="ECO:0007669"/>
    <property type="project" value="TreeGrafter"/>
</dbReference>
<dbReference type="Pfam" id="PF14778">
    <property type="entry name" value="ODR4-like"/>
    <property type="match status" value="1"/>
</dbReference>
<dbReference type="GO" id="GO:0008104">
    <property type="term" value="P:intracellular protein localization"/>
    <property type="evidence" value="ECO:0007669"/>
    <property type="project" value="TreeGrafter"/>
</dbReference>
<evidence type="ECO:0000256" key="1">
    <source>
        <dbReference type="ARBA" id="ARBA00004370"/>
    </source>
</evidence>
<dbReference type="InterPro" id="IPR029454">
    <property type="entry name" value="ODR-4-like"/>
</dbReference>
<name>A0A1V9XCJ8_9ACAR</name>
<keyword evidence="5" id="KW-0472">Membrane</keyword>
<keyword evidence="7" id="KW-1185">Reference proteome</keyword>
<sequence length="156" mass="16955">MDFQPDAKQATLVHVAPCPLPEDDNDGPFWVARHARLVARMLPGGVDVLGVAAFGPSALFEQEKSKVKQALASVHQILNHSPQLNSYVQRVMLHMDTVTLKMTSRLIDTANPSGNGAPQDVKLVKSCTAFTELGCDMVLQSLGHVSEEVGNQKQLR</sequence>
<evidence type="ECO:0000256" key="3">
    <source>
        <dbReference type="ARBA" id="ARBA00022692"/>
    </source>
</evidence>